<gene>
    <name evidence="2" type="ORF">CH364_00575</name>
</gene>
<dbReference type="PANTHER" id="PTHR38591:SF1">
    <property type="entry name" value="BLL1000 PROTEIN"/>
    <property type="match status" value="1"/>
</dbReference>
<dbReference type="SUPFAM" id="SSF159245">
    <property type="entry name" value="AttH-like"/>
    <property type="match status" value="1"/>
</dbReference>
<dbReference type="EMBL" id="NPDX01000001">
    <property type="protein sequence ID" value="PJZ84813.1"/>
    <property type="molecule type" value="Genomic_DNA"/>
</dbReference>
<dbReference type="Proteomes" id="UP000232145">
    <property type="component" value="Unassembled WGS sequence"/>
</dbReference>
<dbReference type="OrthoDB" id="9770826at2"/>
<protein>
    <submittedName>
        <fullName evidence="2">Carotenoid 1,2-hydratase</fullName>
    </submittedName>
</protein>
<name>A0A2N0AKL9_9LEPT</name>
<evidence type="ECO:0000313" key="2">
    <source>
        <dbReference type="EMBL" id="PJZ84813.1"/>
    </source>
</evidence>
<proteinExistence type="predicted"/>
<sequence>MNKIKILILSFCFFHFSFPKDHTFHSDFGLEWCYFVGHLESASGKQFGYELSFFRLKFLNDTDWNPEVFPVHFAISDFTNKKHRTSQTIKRTIGDLSGYSDKSIYSGDYHFQIISKDKFHIKAKSKSKDLTLDLDLEGNGKILVHGKDGLSIKSNTNPSIFSYYYSYPRLKSKGTLFVDGKIETITSGDSWMDHEWSERNAKSIPSLATGETGWDWICLSDEVGGDYVFFRFRESPKSPPEIFGTYRNPKGKVTSWSKPGQIQMESIGSFWKSPDTKIEYPLHWQIRYPEGEWLVFPIFNEQEFDGIKTTSTIYWEGGVEAKDPIQKKSAKGYLELKGYKKPKEWWEF</sequence>
<reference evidence="2 3" key="1">
    <citation type="submission" date="2017-07" db="EMBL/GenBank/DDBJ databases">
        <title>Leptospira spp. isolated from tropical soils.</title>
        <authorList>
            <person name="Thibeaux R."/>
            <person name="Iraola G."/>
            <person name="Ferres I."/>
            <person name="Bierque E."/>
            <person name="Girault D."/>
            <person name="Soupe-Gilbert M.-E."/>
            <person name="Picardeau M."/>
            <person name="Goarant C."/>
        </authorList>
    </citation>
    <scope>NUCLEOTIDE SEQUENCE [LARGE SCALE GENOMIC DNA]</scope>
    <source>
        <strain evidence="2 3">FH2-B-A1</strain>
    </source>
</reference>
<dbReference type="Gene3D" id="2.40.370.10">
    <property type="entry name" value="AttH-like domain"/>
    <property type="match status" value="2"/>
</dbReference>
<dbReference type="Pfam" id="PF17186">
    <property type="entry name" value="Lipocalin_9"/>
    <property type="match status" value="1"/>
</dbReference>
<dbReference type="PANTHER" id="PTHR38591">
    <property type="entry name" value="HYDROLASE"/>
    <property type="match status" value="1"/>
</dbReference>
<feature type="domain" description="AttH" evidence="1">
    <location>
        <begin position="31"/>
        <end position="198"/>
    </location>
</feature>
<evidence type="ECO:0000313" key="3">
    <source>
        <dbReference type="Proteomes" id="UP000232145"/>
    </source>
</evidence>
<dbReference type="RefSeq" id="WP_100741699.1">
    <property type="nucleotide sequence ID" value="NZ_NPDW01000001.1"/>
</dbReference>
<accession>A0A2N0AKL9</accession>
<organism evidence="2 3">
    <name type="scientific">Leptospira harrisiae</name>
    <dbReference type="NCBI Taxonomy" id="2023189"/>
    <lineage>
        <taxon>Bacteria</taxon>
        <taxon>Pseudomonadati</taxon>
        <taxon>Spirochaetota</taxon>
        <taxon>Spirochaetia</taxon>
        <taxon>Leptospirales</taxon>
        <taxon>Leptospiraceae</taxon>
        <taxon>Leptospira</taxon>
    </lineage>
</organism>
<dbReference type="InterPro" id="IPR010791">
    <property type="entry name" value="AttH_dom"/>
</dbReference>
<comment type="caution">
    <text evidence="2">The sequence shown here is derived from an EMBL/GenBank/DDBJ whole genome shotgun (WGS) entry which is preliminary data.</text>
</comment>
<dbReference type="Pfam" id="PF07143">
    <property type="entry name" value="CrtC"/>
    <property type="match status" value="1"/>
</dbReference>
<dbReference type="InterPro" id="IPR023374">
    <property type="entry name" value="AttH-like_dom_sf"/>
</dbReference>
<evidence type="ECO:0000259" key="1">
    <source>
        <dbReference type="Pfam" id="PF07143"/>
    </source>
</evidence>
<dbReference type="AlphaFoldDB" id="A0A2N0AKL9"/>
<keyword evidence="3" id="KW-1185">Reference proteome</keyword>